<sequence>MQAMWQRAGTAFRAKVGKELSGHGLLYEDVLIETEEVKLALSRLPKDIMNAREIRLKRAMVLSSQQKRLPPEVVAMQDPWKPYLSPYLDAIEAEKDEMKSLGISDGKSHFIGK</sequence>
<keyword evidence="6" id="KW-0249">Electron transport</keyword>
<dbReference type="InterPro" id="IPR036544">
    <property type="entry name" value="QCR7_sf"/>
</dbReference>
<keyword evidence="3" id="KW-0813">Transport</keyword>
<dbReference type="PANTHER" id="PTHR12022">
    <property type="entry name" value="UBIQUINOL-CYTOCHROME C REDUCTASE COMPLEX 14 KD PROTEIN"/>
    <property type="match status" value="1"/>
</dbReference>
<evidence type="ECO:0000256" key="8">
    <source>
        <dbReference type="ARBA" id="ARBA00023136"/>
    </source>
</evidence>
<dbReference type="EMBL" id="HBEP01010997">
    <property type="protein sequence ID" value="CAD8479529.1"/>
    <property type="molecule type" value="Transcribed_RNA"/>
</dbReference>
<organism evidence="9">
    <name type="scientific">Phaeocystis antarctica</name>
    <dbReference type="NCBI Taxonomy" id="33657"/>
    <lineage>
        <taxon>Eukaryota</taxon>
        <taxon>Haptista</taxon>
        <taxon>Haptophyta</taxon>
        <taxon>Prymnesiophyceae</taxon>
        <taxon>Phaeocystales</taxon>
        <taxon>Phaeocystaceae</taxon>
        <taxon>Phaeocystis</taxon>
    </lineage>
</organism>
<proteinExistence type="inferred from homology"/>
<evidence type="ECO:0000256" key="6">
    <source>
        <dbReference type="ARBA" id="ARBA00022982"/>
    </source>
</evidence>
<dbReference type="GO" id="GO:0005743">
    <property type="term" value="C:mitochondrial inner membrane"/>
    <property type="evidence" value="ECO:0007669"/>
    <property type="project" value="UniProtKB-SubCell"/>
</dbReference>
<dbReference type="Gene3D" id="1.10.1090.10">
    <property type="entry name" value="Cytochrome b-c1 complex subunit 7"/>
    <property type="match status" value="1"/>
</dbReference>
<comment type="similarity">
    <text evidence="2">Belongs to the UQCRB/QCR7 family.</text>
</comment>
<gene>
    <name evidence="9" type="ORF">PANT1444_LOCUS6173</name>
</gene>
<dbReference type="Pfam" id="PF02271">
    <property type="entry name" value="UCR_14kD"/>
    <property type="match status" value="1"/>
</dbReference>
<dbReference type="PANTHER" id="PTHR12022:SF0">
    <property type="entry name" value="CYTOCHROME B-C1 COMPLEX SUBUNIT 7"/>
    <property type="match status" value="1"/>
</dbReference>
<dbReference type="GO" id="GO:0045275">
    <property type="term" value="C:respiratory chain complex III"/>
    <property type="evidence" value="ECO:0007669"/>
    <property type="project" value="InterPro"/>
</dbReference>
<keyword evidence="7" id="KW-0496">Mitochondrion</keyword>
<evidence type="ECO:0000256" key="7">
    <source>
        <dbReference type="ARBA" id="ARBA00023128"/>
    </source>
</evidence>
<dbReference type="SUPFAM" id="SSF81524">
    <property type="entry name" value="14 kDa protein of cytochrome bc1 complex (Ubiquinol-cytochrome c reductase)"/>
    <property type="match status" value="1"/>
</dbReference>
<evidence type="ECO:0000256" key="3">
    <source>
        <dbReference type="ARBA" id="ARBA00022448"/>
    </source>
</evidence>
<keyword evidence="8" id="KW-0472">Membrane</keyword>
<protein>
    <recommendedName>
        <fullName evidence="10">Cytochrome b-c1 complex subunit 7</fullName>
    </recommendedName>
</protein>
<reference evidence="9" key="1">
    <citation type="submission" date="2021-01" db="EMBL/GenBank/DDBJ databases">
        <authorList>
            <person name="Corre E."/>
            <person name="Pelletier E."/>
            <person name="Niang G."/>
            <person name="Scheremetjew M."/>
            <person name="Finn R."/>
            <person name="Kale V."/>
            <person name="Holt S."/>
            <person name="Cochrane G."/>
            <person name="Meng A."/>
            <person name="Brown T."/>
            <person name="Cohen L."/>
        </authorList>
    </citation>
    <scope>NUCLEOTIDE SEQUENCE</scope>
    <source>
        <strain evidence="9">CCMP1374</strain>
    </source>
</reference>
<evidence type="ECO:0000256" key="1">
    <source>
        <dbReference type="ARBA" id="ARBA00004443"/>
    </source>
</evidence>
<keyword evidence="5" id="KW-0999">Mitochondrion inner membrane</keyword>
<keyword evidence="4" id="KW-0679">Respiratory chain</keyword>
<name>A0A7S0HCY0_9EUKA</name>
<evidence type="ECO:0000256" key="4">
    <source>
        <dbReference type="ARBA" id="ARBA00022660"/>
    </source>
</evidence>
<evidence type="ECO:0000313" key="9">
    <source>
        <dbReference type="EMBL" id="CAD8479529.1"/>
    </source>
</evidence>
<evidence type="ECO:0008006" key="10">
    <source>
        <dbReference type="Google" id="ProtNLM"/>
    </source>
</evidence>
<dbReference type="GO" id="GO:0006122">
    <property type="term" value="P:mitochondrial electron transport, ubiquinol to cytochrome c"/>
    <property type="evidence" value="ECO:0007669"/>
    <property type="project" value="InterPro"/>
</dbReference>
<evidence type="ECO:0000256" key="2">
    <source>
        <dbReference type="ARBA" id="ARBA00008554"/>
    </source>
</evidence>
<dbReference type="AlphaFoldDB" id="A0A7S0HCY0"/>
<accession>A0A7S0HCY0</accession>
<dbReference type="InterPro" id="IPR003197">
    <property type="entry name" value="QCR7"/>
</dbReference>
<comment type="subcellular location">
    <subcellularLocation>
        <location evidence="1">Mitochondrion inner membrane</location>
        <topology evidence="1">Peripheral membrane protein</topology>
        <orientation evidence="1">Matrix side</orientation>
    </subcellularLocation>
</comment>
<evidence type="ECO:0000256" key="5">
    <source>
        <dbReference type="ARBA" id="ARBA00022792"/>
    </source>
</evidence>